<feature type="transmembrane region" description="Helical" evidence="1">
    <location>
        <begin position="111"/>
        <end position="134"/>
    </location>
</feature>
<dbReference type="Pfam" id="PF14897">
    <property type="entry name" value="EpsG"/>
    <property type="match status" value="1"/>
</dbReference>
<feature type="transmembrane region" description="Helical" evidence="1">
    <location>
        <begin position="232"/>
        <end position="251"/>
    </location>
</feature>
<dbReference type="InterPro" id="IPR049458">
    <property type="entry name" value="EpsG-like"/>
</dbReference>
<name>A0A9D2EAZ9_9BACE</name>
<reference evidence="2" key="2">
    <citation type="submission" date="2021-04" db="EMBL/GenBank/DDBJ databases">
        <authorList>
            <person name="Gilroy R."/>
        </authorList>
    </citation>
    <scope>NUCLEOTIDE SEQUENCE</scope>
    <source>
        <strain evidence="2">ChiHjej9B8-1298</strain>
    </source>
</reference>
<dbReference type="EMBL" id="DXBX01000091">
    <property type="protein sequence ID" value="HIZ34077.1"/>
    <property type="molecule type" value="Genomic_DNA"/>
</dbReference>
<feature type="transmembrane region" description="Helical" evidence="1">
    <location>
        <begin position="43"/>
        <end position="61"/>
    </location>
</feature>
<keyword evidence="1" id="KW-1133">Transmembrane helix</keyword>
<feature type="transmembrane region" description="Helical" evidence="1">
    <location>
        <begin position="201"/>
        <end position="220"/>
    </location>
</feature>
<evidence type="ECO:0000313" key="3">
    <source>
        <dbReference type="Proteomes" id="UP000824028"/>
    </source>
</evidence>
<sequence>MLRWENGTDWAPYYDYFSLVAIDPDLGHMEPGFTWLCHIDSRYLSYTLHLGIIAILCIVPVAKRLWQYSPFPLFSLLIWFAVGFAHMFPVRQTIAISLFVFSWKFIQERKLIPFVCIIAIAMSFHVTVIIAFPFYFLWNRYIPAKVYVLTISVVFVISIFAGQIFTNLLYGVGGAFFEARLNEYMGNSEETFGSAYSSTEVLLRGCINRSFYFFLPLYLLNVRRKSDPVLDGFFNMSFYSFILFLISTPLSVALGRMASYTDMSQILLLPFIFTVRMSKKNALALSSIVLLYLCVRFRGVIFNYEDLYIPYHCVLFN</sequence>
<keyword evidence="1" id="KW-0472">Membrane</keyword>
<accession>A0A9D2EAZ9</accession>
<proteinExistence type="predicted"/>
<dbReference type="AlphaFoldDB" id="A0A9D2EAZ9"/>
<comment type="caution">
    <text evidence="2">The sequence shown here is derived from an EMBL/GenBank/DDBJ whole genome shotgun (WGS) entry which is preliminary data.</text>
</comment>
<keyword evidence="1" id="KW-0812">Transmembrane</keyword>
<dbReference type="Proteomes" id="UP000824028">
    <property type="component" value="Unassembled WGS sequence"/>
</dbReference>
<protein>
    <submittedName>
        <fullName evidence="2">EpsG family protein</fullName>
    </submittedName>
</protein>
<gene>
    <name evidence="2" type="ORF">H9814_11215</name>
</gene>
<evidence type="ECO:0000313" key="2">
    <source>
        <dbReference type="EMBL" id="HIZ34077.1"/>
    </source>
</evidence>
<evidence type="ECO:0000256" key="1">
    <source>
        <dbReference type="SAM" id="Phobius"/>
    </source>
</evidence>
<feature type="transmembrane region" description="Helical" evidence="1">
    <location>
        <begin position="73"/>
        <end position="91"/>
    </location>
</feature>
<organism evidence="2 3">
    <name type="scientific">Candidatus Bacteroides merdigallinarum</name>
    <dbReference type="NCBI Taxonomy" id="2838473"/>
    <lineage>
        <taxon>Bacteria</taxon>
        <taxon>Pseudomonadati</taxon>
        <taxon>Bacteroidota</taxon>
        <taxon>Bacteroidia</taxon>
        <taxon>Bacteroidales</taxon>
        <taxon>Bacteroidaceae</taxon>
        <taxon>Bacteroides</taxon>
    </lineage>
</organism>
<feature type="transmembrane region" description="Helical" evidence="1">
    <location>
        <begin position="146"/>
        <end position="170"/>
    </location>
</feature>
<feature type="transmembrane region" description="Helical" evidence="1">
    <location>
        <begin position="282"/>
        <end position="301"/>
    </location>
</feature>
<reference evidence="2" key="1">
    <citation type="journal article" date="2021" name="PeerJ">
        <title>Extensive microbial diversity within the chicken gut microbiome revealed by metagenomics and culture.</title>
        <authorList>
            <person name="Gilroy R."/>
            <person name="Ravi A."/>
            <person name="Getino M."/>
            <person name="Pursley I."/>
            <person name="Horton D.L."/>
            <person name="Alikhan N.F."/>
            <person name="Baker D."/>
            <person name="Gharbi K."/>
            <person name="Hall N."/>
            <person name="Watson M."/>
            <person name="Adriaenssens E.M."/>
            <person name="Foster-Nyarko E."/>
            <person name="Jarju S."/>
            <person name="Secka A."/>
            <person name="Antonio M."/>
            <person name="Oren A."/>
            <person name="Chaudhuri R.R."/>
            <person name="La Ragione R."/>
            <person name="Hildebrand F."/>
            <person name="Pallen M.J."/>
        </authorList>
    </citation>
    <scope>NUCLEOTIDE SEQUENCE</scope>
    <source>
        <strain evidence="2">ChiHjej9B8-1298</strain>
    </source>
</reference>